<dbReference type="PANTHER" id="PTHR43135">
    <property type="entry name" value="ALPHA-D-RIBOSE 1-METHYLPHOSPHONATE 5-TRIPHOSPHATE DIPHOSPHATASE"/>
    <property type="match status" value="1"/>
</dbReference>
<feature type="region of interest" description="Disordered" evidence="1">
    <location>
        <begin position="542"/>
        <end position="562"/>
    </location>
</feature>
<dbReference type="InterPro" id="IPR032466">
    <property type="entry name" value="Metal_Hydrolase"/>
</dbReference>
<keyword evidence="4" id="KW-0378">Hydrolase</keyword>
<gene>
    <name evidence="4" type="ORF">CWD77_02220</name>
</gene>
<dbReference type="RefSeq" id="WP_101071595.1">
    <property type="nucleotide sequence ID" value="NZ_PISP01000001.1"/>
</dbReference>
<feature type="domain" description="Amidohydrolase-related" evidence="3">
    <location>
        <begin position="348"/>
        <end position="436"/>
    </location>
</feature>
<reference evidence="4 5" key="1">
    <citation type="submission" date="2017-11" db="EMBL/GenBank/DDBJ databases">
        <title>Rhodohalobacter 15182 sp. nov., isolated from a salt lake.</title>
        <authorList>
            <person name="Han S."/>
        </authorList>
    </citation>
    <scope>NUCLEOTIDE SEQUENCE [LARGE SCALE GENOMIC DNA]</scope>
    <source>
        <strain evidence="4 5">15182</strain>
    </source>
</reference>
<sequence>MNHMYHLFDKINTTLLKCMAVLMITAALPALLVAQTAPTDGMKDNTPNVHAFTNATIVTAPGQTINNATLVIRDGVIEAVGRRVSPPSDARVWDMEGKTLYPGFIDSYSDVGMNEPRVELDRGNNSWNPNLRSHLKAEQEFDTEDDGNSALRSQGFTAALSMPPLGIFKGEAAVISLKDGDVSDRVVMDRIAQGVSLSTNRDFGFTYPTSQIGVIALIRQTLYDADWYERAHEAYRSNPSLERPESNAPLASLRDAVHGDQPLIFHTESDEEILRALRFKDEFSSINPWILGNGHEYKVLDVLSEHNAPLILPLDYPEAPDVETPEDALSEDLAELRHWYLAPENPARVADAGVLFSFTTAGLEKPGDFLGNLRKAVQLGLDKETALAALTSNPASLLGIDSTHGTLEAGKAANIIVADGDLFENGAKIIDLWVDGSHYRINPEKELDPRGEWEIVSTDGSIDGTLVVEESRPGRLNGTVTINGDEIDLMSASMQDQARRFRADFSGNELGLEGPVRLTGSVDGDNLRGWAEVTGRDRVQFSATRTGSVTESESEDSAETMNRDLQLSELRPAMEYGRNAIPEQPRNVIVRNATIWTMGPEGILENADMIISNGEVEEIGQDLRAPRNAVEIDAEGKHVTPGLIDAHIHSGVNGVNEVGNVITAEVRMGDVLNINNIWMYRQIAGGLTTAHVMHGSANPIGGQNVHIKMRWGSLSDDLKIDDAPRTVKFALGENPKRVGSDRYPETRMGTEQMIEDRFRMARDYEARWNEWNETGEGIPPRKDLRLDALRDILNGDILVQSHSYRQDEILMLMRLAERFDFTIKAFHHGVEAYKVAPELAEHGAGAVVWSDWSSFKMEAQDGILYNAKLLTEAGVLTSLHSDNSQIASRMNWEAAKMVRAGMDPEDALSLVTISTAKLLGVDHRVGSLENGKDADFVIWNGDPLSTLTKAEQTWIDGRKYFDLDEDRELRQTVEEERAQLIRLIMEEK</sequence>
<dbReference type="InterPro" id="IPR006680">
    <property type="entry name" value="Amidohydro-rel"/>
</dbReference>
<feature type="signal peptide" evidence="2">
    <location>
        <begin position="1"/>
        <end position="29"/>
    </location>
</feature>
<protein>
    <submittedName>
        <fullName evidence="4">Amidohydrolase</fullName>
    </submittedName>
</protein>
<dbReference type="Pfam" id="PF01979">
    <property type="entry name" value="Amidohydro_1"/>
    <property type="match status" value="2"/>
</dbReference>
<dbReference type="SUPFAM" id="SSF51338">
    <property type="entry name" value="Composite domain of metallo-dependent hydrolases"/>
    <property type="match status" value="2"/>
</dbReference>
<dbReference type="Gene3D" id="3.20.20.140">
    <property type="entry name" value="Metal-dependent hydrolases"/>
    <property type="match status" value="2"/>
</dbReference>
<feature type="compositionally biased region" description="Polar residues" evidence="1">
    <location>
        <begin position="542"/>
        <end position="551"/>
    </location>
</feature>
<feature type="chain" id="PRO_5014638192" evidence="2">
    <location>
        <begin position="30"/>
        <end position="988"/>
    </location>
</feature>
<feature type="domain" description="Amidohydrolase-related" evidence="3">
    <location>
        <begin position="860"/>
        <end position="952"/>
    </location>
</feature>
<keyword evidence="5" id="KW-1185">Reference proteome</keyword>
<dbReference type="CDD" id="cd01309">
    <property type="entry name" value="Met_dep_hydrolase_C"/>
    <property type="match status" value="1"/>
</dbReference>
<comment type="caution">
    <text evidence="4">The sequence shown here is derived from an EMBL/GenBank/DDBJ whole genome shotgun (WGS) entry which is preliminary data.</text>
</comment>
<dbReference type="Gene3D" id="2.30.40.10">
    <property type="entry name" value="Urease, subunit C, domain 1"/>
    <property type="match status" value="2"/>
</dbReference>
<dbReference type="InterPro" id="IPR011059">
    <property type="entry name" value="Metal-dep_hydrolase_composite"/>
</dbReference>
<dbReference type="Proteomes" id="UP000233398">
    <property type="component" value="Unassembled WGS sequence"/>
</dbReference>
<keyword evidence="2" id="KW-0732">Signal</keyword>
<accession>A0A2N0VJH3</accession>
<proteinExistence type="predicted"/>
<dbReference type="SUPFAM" id="SSF51556">
    <property type="entry name" value="Metallo-dependent hydrolases"/>
    <property type="match status" value="2"/>
</dbReference>
<evidence type="ECO:0000259" key="3">
    <source>
        <dbReference type="Pfam" id="PF01979"/>
    </source>
</evidence>
<organism evidence="4 5">
    <name type="scientific">Rhodohalobacter barkolensis</name>
    <dbReference type="NCBI Taxonomy" id="2053187"/>
    <lineage>
        <taxon>Bacteria</taxon>
        <taxon>Pseudomonadati</taxon>
        <taxon>Balneolota</taxon>
        <taxon>Balneolia</taxon>
        <taxon>Balneolales</taxon>
        <taxon>Balneolaceae</taxon>
        <taxon>Rhodohalobacter</taxon>
    </lineage>
</organism>
<evidence type="ECO:0000313" key="5">
    <source>
        <dbReference type="Proteomes" id="UP000233398"/>
    </source>
</evidence>
<evidence type="ECO:0000256" key="2">
    <source>
        <dbReference type="SAM" id="SignalP"/>
    </source>
</evidence>
<evidence type="ECO:0000313" key="4">
    <source>
        <dbReference type="EMBL" id="PKD44304.1"/>
    </source>
</evidence>
<dbReference type="EMBL" id="PISP01000001">
    <property type="protein sequence ID" value="PKD44304.1"/>
    <property type="molecule type" value="Genomic_DNA"/>
</dbReference>
<evidence type="ECO:0000256" key="1">
    <source>
        <dbReference type="SAM" id="MobiDB-lite"/>
    </source>
</evidence>
<name>A0A2N0VJH3_9BACT</name>
<dbReference type="InterPro" id="IPR051781">
    <property type="entry name" value="Metallo-dep_Hydrolase"/>
</dbReference>
<dbReference type="OrthoDB" id="9802793at2"/>
<dbReference type="AlphaFoldDB" id="A0A2N0VJH3"/>
<dbReference type="GO" id="GO:0016810">
    <property type="term" value="F:hydrolase activity, acting on carbon-nitrogen (but not peptide) bonds"/>
    <property type="evidence" value="ECO:0007669"/>
    <property type="project" value="InterPro"/>
</dbReference>
<dbReference type="PANTHER" id="PTHR43135:SF3">
    <property type="entry name" value="ALPHA-D-RIBOSE 1-METHYLPHOSPHONATE 5-TRIPHOSPHATE DIPHOSPHATASE"/>
    <property type="match status" value="1"/>
</dbReference>